<sequence length="500" mass="55950">MGDFIMSEFNETTYKCADILSAAGFEQSDTFELITQDQLSNDKLQASYESRLMTALSILLSNKKDESVIDKNLIHRVTEMIDRMINKQVSEVLAHPDFRKLETSWRSVQEVANSVDFKKTHLSIIDVDKDELAEDFENNSVDVSGSDFFKKVYVAEYDQFGGEPYGALIGLYDFDKTQEDIEWLTVMGKIAEASHAPFIAAASPKLFGCETYNDLSEIKDIDGLMAHPRFGRWNAFRKTRAAGYIGLTLPNFMLRAPYDPVNNPAGKGPLNNFKEEVSLLAPDQSCLWGNAAVLFAKNLARSFEITGWCQSICGPTSGGKVEGLPIYNFNERDSNAFVLPVNLLIPDHKEYSLAKAGFIGLVYEKKTSNACFFSAQSLKASEEFEDHSDSENSQLITKLPYTFSVCKIAHYVKCIARDDIGSETDETIMSNKLNTWISKYVTTVPNPNALTTSYYPFKAARVNVSKSPGMAGWFNCNIEVLPHIKFEGMDVTLKLDTRLA</sequence>
<evidence type="ECO:0000259" key="2">
    <source>
        <dbReference type="Pfam" id="PF18945"/>
    </source>
</evidence>
<dbReference type="PANTHER" id="PTHR35565:SF1">
    <property type="entry name" value="TYPE VI SECRETION SYSTEM CONTRACTILE SHEATH LARGE SUBUNIT"/>
    <property type="match status" value="1"/>
</dbReference>
<dbReference type="Proteomes" id="UP000253862">
    <property type="component" value="Chromosome"/>
</dbReference>
<evidence type="ECO:0000313" key="4">
    <source>
        <dbReference type="Proteomes" id="UP000253862"/>
    </source>
</evidence>
<dbReference type="PANTHER" id="PTHR35565">
    <property type="entry name" value="CYTOPLASMIC PROTEIN-RELATED"/>
    <property type="match status" value="1"/>
</dbReference>
<organism evidence="3 4">
    <name type="scientific">Francisella opportunistica</name>
    <dbReference type="NCBI Taxonomy" id="2016517"/>
    <lineage>
        <taxon>Bacteria</taxon>
        <taxon>Pseudomonadati</taxon>
        <taxon>Pseudomonadota</taxon>
        <taxon>Gammaproteobacteria</taxon>
        <taxon>Thiotrichales</taxon>
        <taxon>Francisellaceae</taxon>
        <taxon>Francisella</taxon>
    </lineage>
</organism>
<dbReference type="InterPro" id="IPR010269">
    <property type="entry name" value="T6SS_TssC-like"/>
</dbReference>
<proteinExistence type="predicted"/>
<dbReference type="OrthoDB" id="9764000at2"/>
<name>A0A345JTH9_9GAMM</name>
<dbReference type="InterPro" id="IPR044031">
    <property type="entry name" value="TssC1_N"/>
</dbReference>
<feature type="domain" description="TssC1 N-terminal" evidence="1">
    <location>
        <begin position="78"/>
        <end position="379"/>
    </location>
</feature>
<keyword evidence="4" id="KW-1185">Reference proteome</keyword>
<dbReference type="InterPro" id="IPR044032">
    <property type="entry name" value="TssC1_C"/>
</dbReference>
<dbReference type="EMBL" id="CP022375">
    <property type="protein sequence ID" value="AXH30625.1"/>
    <property type="molecule type" value="Genomic_DNA"/>
</dbReference>
<evidence type="ECO:0000259" key="1">
    <source>
        <dbReference type="Pfam" id="PF05943"/>
    </source>
</evidence>
<dbReference type="KEGG" id="foo:CGC45_08635"/>
<feature type="domain" description="TssC1 C-terminal" evidence="2">
    <location>
        <begin position="389"/>
        <end position="499"/>
    </location>
</feature>
<reference evidence="3 4" key="1">
    <citation type="submission" date="2017-07" db="EMBL/GenBank/DDBJ databases">
        <title>Complete genome sequences and comparative analysis of the novel pathogen Francisella opportunistica.</title>
        <authorList>
            <person name="Dietrich E.A."/>
            <person name="Kingry L.C."/>
            <person name="Petersen J.M."/>
        </authorList>
    </citation>
    <scope>NUCLEOTIDE SEQUENCE [LARGE SCALE GENOMIC DNA]</scope>
    <source>
        <strain evidence="3 4">14-2155</strain>
    </source>
</reference>
<dbReference type="AlphaFoldDB" id="A0A345JTH9"/>
<dbReference type="NCBIfam" id="TIGR03355">
    <property type="entry name" value="VI_chp_2"/>
    <property type="match status" value="1"/>
</dbReference>
<dbReference type="Pfam" id="PF18945">
    <property type="entry name" value="VipB_2"/>
    <property type="match status" value="1"/>
</dbReference>
<evidence type="ECO:0000313" key="3">
    <source>
        <dbReference type="EMBL" id="AXH30625.1"/>
    </source>
</evidence>
<gene>
    <name evidence="3" type="primary">tssC</name>
    <name evidence="3" type="ORF">CGC43_08605</name>
</gene>
<dbReference type="Pfam" id="PF05943">
    <property type="entry name" value="VipB"/>
    <property type="match status" value="1"/>
</dbReference>
<protein>
    <submittedName>
        <fullName evidence="3">Type VI secretion system contractile sheath large subunit</fullName>
    </submittedName>
</protein>
<accession>A0A345JTH9</accession>